<feature type="short sequence motif" description="'ERGGDP' region" evidence="10">
    <location>
        <begin position="183"/>
        <end position="188"/>
    </location>
</feature>
<feature type="binding site" evidence="10">
    <location>
        <position position="227"/>
    </location>
    <ligand>
        <name>Zn(2+)</name>
        <dbReference type="ChEBI" id="CHEBI:29105"/>
    </ligand>
</feature>
<feature type="domain" description="tRNA synthetases class I catalytic" evidence="11">
    <location>
        <begin position="38"/>
        <end position="331"/>
    </location>
</feature>
<dbReference type="RefSeq" id="WP_090942643.1">
    <property type="nucleotide sequence ID" value="NZ_FNDJ01000021.1"/>
</dbReference>
<dbReference type="PANTHER" id="PTHR10890">
    <property type="entry name" value="CYSTEINYL-TRNA SYNTHETASE"/>
    <property type="match status" value="1"/>
</dbReference>
<keyword evidence="13" id="KW-1185">Reference proteome</keyword>
<feature type="binding site" evidence="10">
    <location>
        <position position="43"/>
    </location>
    <ligand>
        <name>Zn(2+)</name>
        <dbReference type="ChEBI" id="CHEBI:29105"/>
    </ligand>
</feature>
<keyword evidence="8 10" id="KW-0067">ATP-binding</keyword>
<evidence type="ECO:0000256" key="9">
    <source>
        <dbReference type="ARBA" id="ARBA00048350"/>
    </source>
</evidence>
<evidence type="ECO:0000256" key="3">
    <source>
        <dbReference type="ARBA" id="ARBA00011245"/>
    </source>
</evidence>
<sequence>MRSWSAPNIPKLPGESVPLRLYDTSAKQVRQTDPGPTARMYVCGITPYDATHLGHANTYHAFDLVGRIWRDAGHEVHYTQNTTDVDDPLLERAAQTGVDWRRLAEREIELFRGDMEALRIVPPRDYVGVTEVVGRVADLISKLAAKGVTYDLDGDVYFSVADAPKFGQVSGYDEAQMLALFAERGGDPDRPGKRHPLDWLLWRAERPGEPVWDTSLGRGRPGWHIECSAIALDNLGAGFDLAGGGSDLIFPHHECGASEGHAATGEWPFAKLYVHTGMVALHGEKMSKSKGNLVFVSKLRREHDPMAVRLVLLAHHYRADWEYVPEMIGAAEHRLARWRSAVALPSAPRAGDLLATVRERLADDLDSPAAVAAVDAWVERALAEGGPDASAPALVKDLADALFGITL</sequence>
<dbReference type="GO" id="GO:0005524">
    <property type="term" value="F:ATP binding"/>
    <property type="evidence" value="ECO:0007669"/>
    <property type="project" value="UniProtKB-KW"/>
</dbReference>
<keyword evidence="6 10" id="KW-0547">Nucleotide-binding</keyword>
<dbReference type="GO" id="GO:0004817">
    <property type="term" value="F:cysteine-tRNA ligase activity"/>
    <property type="evidence" value="ECO:0007669"/>
    <property type="project" value="TreeGrafter"/>
</dbReference>
<keyword evidence="5 10" id="KW-0479">Metal-binding</keyword>
<dbReference type="CDD" id="cd00672">
    <property type="entry name" value="CysRS_core"/>
    <property type="match status" value="1"/>
</dbReference>
<keyword evidence="4 10" id="KW-0436">Ligase</keyword>
<protein>
    <recommendedName>
        <fullName evidence="10">L-cysteine:1D-myo-inositol 2-amino-2-deoxy-alpha-D-glucopyranoside ligase</fullName>
        <shortName evidence="10">L-Cys:GlcN-Ins ligase</shortName>
        <ecNumber evidence="10">6.3.1.13</ecNumber>
    </recommendedName>
    <alternativeName>
        <fullName evidence="10">Mycothiol ligase</fullName>
        <shortName evidence="10">MSH ligase</shortName>
    </alternativeName>
</protein>
<comment type="cofactor">
    <cofactor evidence="10">
        <name>Zn(2+)</name>
        <dbReference type="ChEBI" id="CHEBI:29105"/>
    </cofactor>
    <text evidence="10">Binds 1 zinc ion per subunit.</text>
</comment>
<evidence type="ECO:0000256" key="1">
    <source>
        <dbReference type="ARBA" id="ARBA00003679"/>
    </source>
</evidence>
<dbReference type="InterPro" id="IPR014729">
    <property type="entry name" value="Rossmann-like_a/b/a_fold"/>
</dbReference>
<dbReference type="OrthoDB" id="9815130at2"/>
<dbReference type="EMBL" id="FNDJ01000021">
    <property type="protein sequence ID" value="SDK99778.1"/>
    <property type="molecule type" value="Genomic_DNA"/>
</dbReference>
<dbReference type="STRING" id="633440.SAMN05421869_12125"/>
<dbReference type="Pfam" id="PF01406">
    <property type="entry name" value="tRNA-synt_1e"/>
    <property type="match status" value="1"/>
</dbReference>
<reference evidence="12 13" key="1">
    <citation type="submission" date="2016-10" db="EMBL/GenBank/DDBJ databases">
        <authorList>
            <person name="de Groot N.N."/>
        </authorList>
    </citation>
    <scope>NUCLEOTIDE SEQUENCE [LARGE SCALE GENOMIC DNA]</scope>
    <source>
        <strain evidence="12 13">CGMCC 4.6533</strain>
    </source>
</reference>
<dbReference type="GO" id="GO:0035446">
    <property type="term" value="F:cysteine-glucosaminylinositol ligase activity"/>
    <property type="evidence" value="ECO:0007669"/>
    <property type="project" value="UniProtKB-UniRule"/>
</dbReference>
<dbReference type="Proteomes" id="UP000199202">
    <property type="component" value="Unassembled WGS sequence"/>
</dbReference>
<gene>
    <name evidence="10" type="primary">mshC</name>
    <name evidence="12" type="ORF">SAMN05421869_12125</name>
</gene>
<evidence type="ECO:0000256" key="10">
    <source>
        <dbReference type="HAMAP-Rule" id="MF_01697"/>
    </source>
</evidence>
<evidence type="ECO:0000256" key="2">
    <source>
        <dbReference type="ARBA" id="ARBA00007723"/>
    </source>
</evidence>
<dbReference type="GO" id="GO:0005829">
    <property type="term" value="C:cytosol"/>
    <property type="evidence" value="ECO:0007669"/>
    <property type="project" value="TreeGrafter"/>
</dbReference>
<dbReference type="InterPro" id="IPR017812">
    <property type="entry name" value="Mycothiol_ligase_MshC"/>
</dbReference>
<evidence type="ECO:0000256" key="8">
    <source>
        <dbReference type="ARBA" id="ARBA00022840"/>
    </source>
</evidence>
<evidence type="ECO:0000313" key="13">
    <source>
        <dbReference type="Proteomes" id="UP000199202"/>
    </source>
</evidence>
<evidence type="ECO:0000256" key="7">
    <source>
        <dbReference type="ARBA" id="ARBA00022833"/>
    </source>
</evidence>
<name>A0A1G9GGF3_9ACTN</name>
<feature type="binding site" evidence="10">
    <location>
        <position position="58"/>
    </location>
    <ligand>
        <name>L-cysteinyl-5'-AMP</name>
        <dbReference type="ChEBI" id="CHEBI:144924"/>
    </ligand>
</feature>
<feature type="short sequence motif" description="'KMSKS' region" evidence="10">
    <location>
        <begin position="285"/>
        <end position="289"/>
    </location>
</feature>
<dbReference type="PRINTS" id="PR00983">
    <property type="entry name" value="TRNASYNTHCYS"/>
</dbReference>
<dbReference type="GO" id="GO:0008270">
    <property type="term" value="F:zinc ion binding"/>
    <property type="evidence" value="ECO:0007669"/>
    <property type="project" value="UniProtKB-UniRule"/>
</dbReference>
<dbReference type="GO" id="GO:0006423">
    <property type="term" value="P:cysteinyl-tRNA aminoacylation"/>
    <property type="evidence" value="ECO:0007669"/>
    <property type="project" value="TreeGrafter"/>
</dbReference>
<dbReference type="HAMAP" id="MF_01697">
    <property type="entry name" value="MshC"/>
    <property type="match status" value="1"/>
</dbReference>
<dbReference type="Gene3D" id="3.40.50.620">
    <property type="entry name" value="HUPs"/>
    <property type="match status" value="1"/>
</dbReference>
<dbReference type="PANTHER" id="PTHR10890:SF3">
    <property type="entry name" value="CYSTEINE--TRNA LIGASE, CYTOPLASMIC"/>
    <property type="match status" value="1"/>
</dbReference>
<comment type="subunit">
    <text evidence="3 10">Monomer.</text>
</comment>
<proteinExistence type="inferred from homology"/>
<keyword evidence="7 10" id="KW-0862">Zinc</keyword>
<comment type="catalytic activity">
    <reaction evidence="9 10">
        <text>1D-myo-inositol 2-amino-2-deoxy-alpha-D-glucopyranoside + L-cysteine + ATP = 1D-myo-inositol 2-(L-cysteinylamino)-2-deoxy-alpha-D-glucopyranoside + AMP + diphosphate + H(+)</text>
        <dbReference type="Rhea" id="RHEA:26176"/>
        <dbReference type="ChEBI" id="CHEBI:15378"/>
        <dbReference type="ChEBI" id="CHEBI:30616"/>
        <dbReference type="ChEBI" id="CHEBI:33019"/>
        <dbReference type="ChEBI" id="CHEBI:35235"/>
        <dbReference type="ChEBI" id="CHEBI:58886"/>
        <dbReference type="ChEBI" id="CHEBI:58887"/>
        <dbReference type="ChEBI" id="CHEBI:456215"/>
        <dbReference type="EC" id="6.3.1.13"/>
    </reaction>
</comment>
<dbReference type="EC" id="6.3.1.13" evidence="10"/>
<feature type="binding site" evidence="10">
    <location>
        <position position="279"/>
    </location>
    <ligand>
        <name>L-cysteinyl-5'-AMP</name>
        <dbReference type="ChEBI" id="CHEBI:144924"/>
    </ligand>
</feature>
<evidence type="ECO:0000259" key="11">
    <source>
        <dbReference type="Pfam" id="PF01406"/>
    </source>
</evidence>
<accession>A0A1G9GGF3</accession>
<feature type="binding site" evidence="10">
    <location>
        <begin position="81"/>
        <end position="83"/>
    </location>
    <ligand>
        <name>L-cysteinyl-5'-AMP</name>
        <dbReference type="ChEBI" id="CHEBI:144924"/>
    </ligand>
</feature>
<evidence type="ECO:0000256" key="4">
    <source>
        <dbReference type="ARBA" id="ARBA00022598"/>
    </source>
</evidence>
<dbReference type="NCBIfam" id="TIGR03447">
    <property type="entry name" value="mycothiol_MshC"/>
    <property type="match status" value="1"/>
</dbReference>
<evidence type="ECO:0000256" key="5">
    <source>
        <dbReference type="ARBA" id="ARBA00022723"/>
    </source>
</evidence>
<feature type="binding site" evidence="10">
    <location>
        <position position="223"/>
    </location>
    <ligand>
        <name>L-cysteinyl-5'-AMP</name>
        <dbReference type="ChEBI" id="CHEBI:144924"/>
    </ligand>
</feature>
<feature type="binding site" evidence="10">
    <location>
        <position position="252"/>
    </location>
    <ligand>
        <name>Zn(2+)</name>
        <dbReference type="ChEBI" id="CHEBI:29105"/>
    </ligand>
</feature>
<dbReference type="GO" id="GO:0010125">
    <property type="term" value="P:mycothiol biosynthetic process"/>
    <property type="evidence" value="ECO:0007669"/>
    <property type="project" value="UniProtKB-UniRule"/>
</dbReference>
<feature type="short sequence motif" description="'HIGH' region" evidence="10">
    <location>
        <begin position="45"/>
        <end position="55"/>
    </location>
</feature>
<feature type="binding site" evidence="10">
    <location>
        <begin position="245"/>
        <end position="247"/>
    </location>
    <ligand>
        <name>L-cysteinyl-5'-AMP</name>
        <dbReference type="ChEBI" id="CHEBI:144924"/>
    </ligand>
</feature>
<dbReference type="AlphaFoldDB" id="A0A1G9GGF3"/>
<comment type="function">
    <text evidence="1 10">Catalyzes the ATP-dependent condensation of GlcN-Ins and L-cysteine to form L-Cys-GlcN-Ins.</text>
</comment>
<evidence type="ECO:0000313" key="12">
    <source>
        <dbReference type="EMBL" id="SDK99778.1"/>
    </source>
</evidence>
<dbReference type="SUPFAM" id="SSF52374">
    <property type="entry name" value="Nucleotidylyl transferase"/>
    <property type="match status" value="1"/>
</dbReference>
<dbReference type="FunFam" id="3.40.50.620:FF:000134">
    <property type="entry name" value="L-cysteine:1D-myo-inositol 2-amino-2-deoxy-alpha-D-glucopyranoside ligase"/>
    <property type="match status" value="1"/>
</dbReference>
<evidence type="ECO:0000256" key="6">
    <source>
        <dbReference type="ARBA" id="ARBA00022741"/>
    </source>
</evidence>
<dbReference type="Gene3D" id="1.20.120.640">
    <property type="entry name" value="Anticodon-binding domain of a subclass of class I aminoacyl-tRNA synthetases"/>
    <property type="match status" value="1"/>
</dbReference>
<feature type="binding site" evidence="10">
    <location>
        <begin position="43"/>
        <end position="46"/>
    </location>
    <ligand>
        <name>L-cysteinyl-5'-AMP</name>
        <dbReference type="ChEBI" id="CHEBI:144924"/>
    </ligand>
</feature>
<comment type="similarity">
    <text evidence="2 10">Belongs to the class-I aminoacyl-tRNA synthetase family. MshC subfamily.</text>
</comment>
<dbReference type="InterPro" id="IPR032678">
    <property type="entry name" value="tRNA-synt_1_cat_dom"/>
</dbReference>
<organism evidence="12 13">
    <name type="scientific">Nonomuraea jiangxiensis</name>
    <dbReference type="NCBI Taxonomy" id="633440"/>
    <lineage>
        <taxon>Bacteria</taxon>
        <taxon>Bacillati</taxon>
        <taxon>Actinomycetota</taxon>
        <taxon>Actinomycetes</taxon>
        <taxon>Streptosporangiales</taxon>
        <taxon>Streptosporangiaceae</taxon>
        <taxon>Nonomuraea</taxon>
    </lineage>
</organism>
<dbReference type="InterPro" id="IPR024909">
    <property type="entry name" value="Cys-tRNA/MSH_ligase"/>
</dbReference>